<reference evidence="2 3" key="1">
    <citation type="submission" date="2024-07" db="EMBL/GenBank/DDBJ databases">
        <title>Chromosome-level genome assembly of the water stick insect Ranatra chinensis (Heteroptera: Nepidae).</title>
        <authorList>
            <person name="Liu X."/>
        </authorList>
    </citation>
    <scope>NUCLEOTIDE SEQUENCE [LARGE SCALE GENOMIC DNA]</scope>
    <source>
        <strain evidence="2">Cailab_2021Rc</strain>
        <tissue evidence="2">Muscle</tissue>
    </source>
</reference>
<accession>A0ABD0YDP8</accession>
<dbReference type="Proteomes" id="UP001558652">
    <property type="component" value="Unassembled WGS sequence"/>
</dbReference>
<proteinExistence type="predicted"/>
<organism evidence="2 3">
    <name type="scientific">Ranatra chinensis</name>
    <dbReference type="NCBI Taxonomy" id="642074"/>
    <lineage>
        <taxon>Eukaryota</taxon>
        <taxon>Metazoa</taxon>
        <taxon>Ecdysozoa</taxon>
        <taxon>Arthropoda</taxon>
        <taxon>Hexapoda</taxon>
        <taxon>Insecta</taxon>
        <taxon>Pterygota</taxon>
        <taxon>Neoptera</taxon>
        <taxon>Paraneoptera</taxon>
        <taxon>Hemiptera</taxon>
        <taxon>Heteroptera</taxon>
        <taxon>Panheteroptera</taxon>
        <taxon>Nepomorpha</taxon>
        <taxon>Nepidae</taxon>
        <taxon>Ranatrinae</taxon>
        <taxon>Ranatra</taxon>
    </lineage>
</organism>
<sequence length="115" mass="12388">MWEAADGGTTEVWTLRGTTRSYWRISGGQFCLSLLGGLPGRVEEDSLLKRGCGRQPTVVLPSGNVEVVMETYQGALRMVRRTSRPVLVHDSTGVTPQASHGANVSSISEEGLRDG</sequence>
<keyword evidence="3" id="KW-1185">Reference proteome</keyword>
<dbReference type="EMBL" id="JBFDAA010000020">
    <property type="protein sequence ID" value="KAL1115159.1"/>
    <property type="molecule type" value="Genomic_DNA"/>
</dbReference>
<protein>
    <submittedName>
        <fullName evidence="2">Uncharacterized protein</fullName>
    </submittedName>
</protein>
<evidence type="ECO:0000313" key="2">
    <source>
        <dbReference type="EMBL" id="KAL1115159.1"/>
    </source>
</evidence>
<name>A0ABD0YDP8_9HEMI</name>
<comment type="caution">
    <text evidence="2">The sequence shown here is derived from an EMBL/GenBank/DDBJ whole genome shotgun (WGS) entry which is preliminary data.</text>
</comment>
<dbReference type="AlphaFoldDB" id="A0ABD0YDP8"/>
<feature type="compositionally biased region" description="Polar residues" evidence="1">
    <location>
        <begin position="92"/>
        <end position="108"/>
    </location>
</feature>
<evidence type="ECO:0000256" key="1">
    <source>
        <dbReference type="SAM" id="MobiDB-lite"/>
    </source>
</evidence>
<feature type="region of interest" description="Disordered" evidence="1">
    <location>
        <begin position="90"/>
        <end position="115"/>
    </location>
</feature>
<gene>
    <name evidence="2" type="ORF">AAG570_007190</name>
</gene>
<evidence type="ECO:0000313" key="3">
    <source>
        <dbReference type="Proteomes" id="UP001558652"/>
    </source>
</evidence>